<dbReference type="GeneID" id="82257120"/>
<feature type="signal peptide" evidence="1">
    <location>
        <begin position="1"/>
        <end position="20"/>
    </location>
</feature>
<dbReference type="RefSeq" id="WP_038986851.1">
    <property type="nucleotide sequence ID" value="NZ_FNYS01000007.1"/>
</dbReference>
<reference evidence="3 5" key="2">
    <citation type="submission" date="2016-10" db="EMBL/GenBank/DDBJ databases">
        <authorList>
            <person name="de Groot N.N."/>
        </authorList>
    </citation>
    <scope>NUCLEOTIDE SEQUENCE [LARGE SCALE GENOMIC DNA]</scope>
    <source>
        <strain evidence="3 5">DSM 23048</strain>
    </source>
</reference>
<gene>
    <name evidence="2" type="ORF">AV926_15955</name>
    <name evidence="3" type="ORF">SAMN04488018_107137</name>
</gene>
<dbReference type="EMBL" id="FNYS01000007">
    <property type="protein sequence ID" value="SEI94874.1"/>
    <property type="molecule type" value="Genomic_DNA"/>
</dbReference>
<evidence type="ECO:0000313" key="3">
    <source>
        <dbReference type="EMBL" id="SEI94874.1"/>
    </source>
</evidence>
<dbReference type="EMBL" id="LQNU01000077">
    <property type="protein sequence ID" value="KZE76300.1"/>
    <property type="molecule type" value="Genomic_DNA"/>
</dbReference>
<dbReference type="Proteomes" id="UP000076630">
    <property type="component" value="Unassembled WGS sequence"/>
</dbReference>
<evidence type="ECO:0000256" key="1">
    <source>
        <dbReference type="SAM" id="SignalP"/>
    </source>
</evidence>
<protein>
    <submittedName>
        <fullName evidence="2">Uncharacterized protein</fullName>
    </submittedName>
</protein>
<keyword evidence="4" id="KW-1185">Reference proteome</keyword>
<evidence type="ECO:0000313" key="4">
    <source>
        <dbReference type="Proteomes" id="UP000076630"/>
    </source>
</evidence>
<dbReference type="Proteomes" id="UP000183077">
    <property type="component" value="Unassembled WGS sequence"/>
</dbReference>
<dbReference type="OrthoDB" id="1372254at2"/>
<reference evidence="2 4" key="1">
    <citation type="submission" date="2016-01" db="EMBL/GenBank/DDBJ databases">
        <title>Whole genome sequencing of Myroides marinus L41.</title>
        <authorList>
            <person name="Hong K.W."/>
        </authorList>
    </citation>
    <scope>NUCLEOTIDE SEQUENCE [LARGE SCALE GENOMIC DNA]</scope>
    <source>
        <strain evidence="2 4">L41</strain>
    </source>
</reference>
<evidence type="ECO:0000313" key="5">
    <source>
        <dbReference type="Proteomes" id="UP000183077"/>
    </source>
</evidence>
<dbReference type="AlphaFoldDB" id="A0A163WFY2"/>
<sequence length="192" mass="21798">MKKLTFLLLITLLCTTISQAQTKNCSIDYEEVTDSLSIKKTNNVLVYEFDRVSSTSSLFFSLITTNGVPFLNIQYLQKSPDFIPINCVARKSMVSIKLVNGTTISAHYIDEDKCDTYTYDQQGQKNIRILDANFYIKKEHLALLKQSPISLVQIRFAGSTELFVIESELKSTIVDVKTSPTRFFIDNIPCIE</sequence>
<accession>A0A163WFY2</accession>
<keyword evidence="1" id="KW-0732">Signal</keyword>
<evidence type="ECO:0000313" key="2">
    <source>
        <dbReference type="EMBL" id="KZE76300.1"/>
    </source>
</evidence>
<proteinExistence type="predicted"/>
<name>A0A163WFY2_9FLAO</name>
<organism evidence="2 4">
    <name type="scientific">Myroides marinus</name>
    <dbReference type="NCBI Taxonomy" id="703342"/>
    <lineage>
        <taxon>Bacteria</taxon>
        <taxon>Pseudomonadati</taxon>
        <taxon>Bacteroidota</taxon>
        <taxon>Flavobacteriia</taxon>
        <taxon>Flavobacteriales</taxon>
        <taxon>Flavobacteriaceae</taxon>
        <taxon>Myroides</taxon>
    </lineage>
</organism>
<feature type="chain" id="PRO_5015051789" evidence="1">
    <location>
        <begin position="21"/>
        <end position="192"/>
    </location>
</feature>